<dbReference type="PANTHER" id="PTHR34814:SF2">
    <property type="entry name" value="DUF3533 DOMAIN-CONTAINING PROTEIN"/>
    <property type="match status" value="1"/>
</dbReference>
<dbReference type="Proteomes" id="UP000248423">
    <property type="component" value="Unassembled WGS sequence"/>
</dbReference>
<dbReference type="AlphaFoldDB" id="A0A319FPD5"/>
<dbReference type="STRING" id="1448318.A0A319FPD5"/>
<feature type="transmembrane region" description="Helical" evidence="1">
    <location>
        <begin position="205"/>
        <end position="226"/>
    </location>
</feature>
<proteinExistence type="predicted"/>
<dbReference type="InterPro" id="IPR022703">
    <property type="entry name" value="DUF3533"/>
</dbReference>
<dbReference type="EMBL" id="KZ826315">
    <property type="protein sequence ID" value="PYI12673.1"/>
    <property type="molecule type" value="Genomic_DNA"/>
</dbReference>
<feature type="transmembrane region" description="Helical" evidence="1">
    <location>
        <begin position="281"/>
        <end position="298"/>
    </location>
</feature>
<evidence type="ECO:0000259" key="2">
    <source>
        <dbReference type="Pfam" id="PF12051"/>
    </source>
</evidence>
<dbReference type="PANTHER" id="PTHR34814">
    <property type="entry name" value="NITROSOGUANIDINE RESISTANCE PROTEIN SNG1"/>
    <property type="match status" value="1"/>
</dbReference>
<reference evidence="3 4" key="1">
    <citation type="submission" date="2018-02" db="EMBL/GenBank/DDBJ databases">
        <title>The genomes of Aspergillus section Nigri reveals drivers in fungal speciation.</title>
        <authorList>
            <consortium name="DOE Joint Genome Institute"/>
            <person name="Vesth T.C."/>
            <person name="Nybo J."/>
            <person name="Theobald S."/>
            <person name="Brandl J."/>
            <person name="Frisvad J.C."/>
            <person name="Nielsen K.F."/>
            <person name="Lyhne E.K."/>
            <person name="Kogle M.E."/>
            <person name="Kuo A."/>
            <person name="Riley R."/>
            <person name="Clum A."/>
            <person name="Nolan M."/>
            <person name="Lipzen A."/>
            <person name="Salamov A."/>
            <person name="Henrissat B."/>
            <person name="Wiebenga A."/>
            <person name="De vries R.P."/>
            <person name="Grigoriev I.V."/>
            <person name="Mortensen U.H."/>
            <person name="Andersen M.R."/>
            <person name="Baker S.E."/>
        </authorList>
    </citation>
    <scope>NUCLEOTIDE SEQUENCE [LARGE SCALE GENOMIC DNA]</scope>
    <source>
        <strain evidence="3 4">CBS 121057</strain>
    </source>
</reference>
<keyword evidence="4" id="KW-1185">Reference proteome</keyword>
<feature type="transmembrane region" description="Helical" evidence="1">
    <location>
        <begin position="7"/>
        <end position="31"/>
    </location>
</feature>
<dbReference type="OrthoDB" id="2140105at2759"/>
<feature type="domain" description="DUF3533" evidence="2">
    <location>
        <begin position="15"/>
        <end position="377"/>
    </location>
</feature>
<dbReference type="InterPro" id="IPR053001">
    <property type="entry name" value="MNNG_permease-like"/>
</dbReference>
<keyword evidence="1" id="KW-0472">Membrane</keyword>
<dbReference type="Pfam" id="PF12051">
    <property type="entry name" value="DUF3533"/>
    <property type="match status" value="1"/>
</dbReference>
<feature type="transmembrane region" description="Helical" evidence="1">
    <location>
        <begin position="363"/>
        <end position="384"/>
    </location>
</feature>
<name>A0A319FPD5_ASPSB</name>
<organism evidence="3 4">
    <name type="scientific">Aspergillus sclerotiicarbonarius (strain CBS 121057 / IBT 28362)</name>
    <dbReference type="NCBI Taxonomy" id="1448318"/>
    <lineage>
        <taxon>Eukaryota</taxon>
        <taxon>Fungi</taxon>
        <taxon>Dikarya</taxon>
        <taxon>Ascomycota</taxon>
        <taxon>Pezizomycotina</taxon>
        <taxon>Eurotiomycetes</taxon>
        <taxon>Eurotiomycetidae</taxon>
        <taxon>Eurotiales</taxon>
        <taxon>Aspergillaceae</taxon>
        <taxon>Aspergillus</taxon>
        <taxon>Aspergillus subgen. Circumdati</taxon>
    </lineage>
</organism>
<dbReference type="GO" id="GO:0016020">
    <property type="term" value="C:membrane"/>
    <property type="evidence" value="ECO:0007669"/>
    <property type="project" value="TreeGrafter"/>
</dbReference>
<evidence type="ECO:0000313" key="4">
    <source>
        <dbReference type="Proteomes" id="UP000248423"/>
    </source>
</evidence>
<protein>
    <recommendedName>
        <fullName evidence="2">DUF3533 domain-containing protein</fullName>
    </recommendedName>
</protein>
<evidence type="ECO:0000313" key="3">
    <source>
        <dbReference type="EMBL" id="PYI12673.1"/>
    </source>
</evidence>
<gene>
    <name evidence="3" type="ORF">BO78DRAFT_435204</name>
</gene>
<accession>A0A319FPD5</accession>
<feature type="transmembrane region" description="Helical" evidence="1">
    <location>
        <begin position="246"/>
        <end position="269"/>
    </location>
</feature>
<evidence type="ECO:0000256" key="1">
    <source>
        <dbReference type="SAM" id="Phobius"/>
    </source>
</evidence>
<dbReference type="VEuPathDB" id="FungiDB:BO78DRAFT_435204"/>
<keyword evidence="1" id="KW-1133">Transmembrane helix</keyword>
<keyword evidence="1" id="KW-0812">Transmembrane</keyword>
<sequence>MQLPRPFLIGVGGAFLSLQLIFLANMCYLYGTAFHDSARYSAMHVLYVDYDQGPIGESVVGAYNLLQGPSIVTLEQHSASEYPTEHDVQQAVRKGQYWGAIYARANASMHLAAAVTSSDAAQAYNRSQALQYYWKGARYASYATGVYSQLAELVETTAAVYAQTHGTTLLSIASNITDPAIAATLLLPVGGTATDLAPMGQGVRFYYNTVSMVMTILPQFFFLMALNGLSTQWNLFSRLSPRQNLLLRLAISLIYTFIAALVMSGYIWAFRETWSVTGSQFALTWMAIWLAMHLHFLFIDFATAFIPPQFLPFFMLTWIILNVSSSISPFELSAGFYRVGYALPAHELYEVLLQIWTNGCNPFLYRALPILWSEWLVALGLFFVGMRHRCRVVSASLPSPVTSPGFSDKNSMVSLR</sequence>